<dbReference type="Gene3D" id="3.20.20.150">
    <property type="entry name" value="Divalent-metal-dependent TIM barrel enzymes"/>
    <property type="match status" value="1"/>
</dbReference>
<keyword evidence="2" id="KW-1185">Reference proteome</keyword>
<comment type="caution">
    <text evidence="1">The sequence shown here is derived from an EMBL/GenBank/DDBJ whole genome shotgun (WGS) entry which is preliminary data.</text>
</comment>
<dbReference type="PANTHER" id="PTHR42194:SF1">
    <property type="entry name" value="UPF0276 PROTEIN HI_1600"/>
    <property type="match status" value="1"/>
</dbReference>
<sequence>MGLGYRRELHDGILAHRDGIGWLEIVTDQFLNDPDNPLLETLRESFVLVAHGLEMSIGSRAPLDEEYLAAVAAVADAVDAPWVSDHLCFTREEGVALHNLTPVFRTPEHAELVAARVRAVEERLGRPFLVENISYYVDPPSEMTEPEFLTAVMERSGCGMLLDLNNVTVNAANHGFDPYAYLDALPLERVGQIHLAGNTPEGVLLAGPTGMETDRHDGPVGEDVFALLAYVADRVDLPAVMIERDQNFPEDFGEIADELRRTREVLAASGGAR</sequence>
<proteinExistence type="predicted"/>
<dbReference type="SUPFAM" id="SSF51658">
    <property type="entry name" value="Xylose isomerase-like"/>
    <property type="match status" value="1"/>
</dbReference>
<name>A0A5C4VAS8_9ACTN</name>
<dbReference type="Proteomes" id="UP000311713">
    <property type="component" value="Unassembled WGS sequence"/>
</dbReference>
<evidence type="ECO:0000313" key="1">
    <source>
        <dbReference type="EMBL" id="TNM32983.1"/>
    </source>
</evidence>
<dbReference type="PANTHER" id="PTHR42194">
    <property type="entry name" value="UPF0276 PROTEIN HI_1600"/>
    <property type="match status" value="1"/>
</dbReference>
<gene>
    <name evidence="1" type="ORF">FH715_04900</name>
</gene>
<dbReference type="Pfam" id="PF05114">
    <property type="entry name" value="MbnB_TglH_ChrH"/>
    <property type="match status" value="1"/>
</dbReference>
<protein>
    <submittedName>
        <fullName evidence="1">DUF692 domain-containing protein</fullName>
    </submittedName>
</protein>
<evidence type="ECO:0000313" key="2">
    <source>
        <dbReference type="Proteomes" id="UP000311713"/>
    </source>
</evidence>
<organism evidence="1 2">
    <name type="scientific">Streptomyces sedi</name>
    <dbReference type="NCBI Taxonomy" id="555059"/>
    <lineage>
        <taxon>Bacteria</taxon>
        <taxon>Bacillati</taxon>
        <taxon>Actinomycetota</taxon>
        <taxon>Actinomycetes</taxon>
        <taxon>Kitasatosporales</taxon>
        <taxon>Streptomycetaceae</taxon>
        <taxon>Streptomyces</taxon>
    </lineage>
</organism>
<dbReference type="InterPro" id="IPR036237">
    <property type="entry name" value="Xyl_isomerase-like_sf"/>
</dbReference>
<accession>A0A5C4VAS8</accession>
<reference evidence="1 2" key="1">
    <citation type="submission" date="2019-06" db="EMBL/GenBank/DDBJ databases">
        <title>Draft genome of Streptomyces sedi sp. JCM16909.</title>
        <authorList>
            <person name="Klykleung N."/>
            <person name="Tanasupawat S."/>
            <person name="Kudo T."/>
            <person name="Yuki M."/>
            <person name="Ohkuma M."/>
        </authorList>
    </citation>
    <scope>NUCLEOTIDE SEQUENCE [LARGE SCALE GENOMIC DNA]</scope>
    <source>
        <strain evidence="1 2">JCM 16909</strain>
    </source>
</reference>
<dbReference type="NCBIfam" id="NF003818">
    <property type="entry name" value="PRK05409.1"/>
    <property type="match status" value="1"/>
</dbReference>
<dbReference type="EMBL" id="VDGT01000003">
    <property type="protein sequence ID" value="TNM32983.1"/>
    <property type="molecule type" value="Genomic_DNA"/>
</dbReference>
<dbReference type="AlphaFoldDB" id="A0A5C4VAS8"/>
<dbReference type="OrthoDB" id="9763101at2"/>
<dbReference type="InterPro" id="IPR007801">
    <property type="entry name" value="MbnB/TglH/ChrH"/>
</dbReference>